<evidence type="ECO:0000313" key="3">
    <source>
        <dbReference type="Proteomes" id="UP000006727"/>
    </source>
</evidence>
<keyword evidence="3" id="KW-1185">Reference proteome</keyword>
<reference evidence="1 3" key="1">
    <citation type="journal article" date="2008" name="Science">
        <title>The Physcomitrella genome reveals evolutionary insights into the conquest of land by plants.</title>
        <authorList>
            <person name="Rensing S."/>
            <person name="Lang D."/>
            <person name="Zimmer A."/>
            <person name="Terry A."/>
            <person name="Salamov A."/>
            <person name="Shapiro H."/>
            <person name="Nishiyama T."/>
            <person name="Perroud P.-F."/>
            <person name="Lindquist E."/>
            <person name="Kamisugi Y."/>
            <person name="Tanahashi T."/>
            <person name="Sakakibara K."/>
            <person name="Fujita T."/>
            <person name="Oishi K."/>
            <person name="Shin-I T."/>
            <person name="Kuroki Y."/>
            <person name="Toyoda A."/>
            <person name="Suzuki Y."/>
            <person name="Hashimoto A."/>
            <person name="Yamaguchi K."/>
            <person name="Sugano A."/>
            <person name="Kohara Y."/>
            <person name="Fujiyama A."/>
            <person name="Anterola A."/>
            <person name="Aoki S."/>
            <person name="Ashton N."/>
            <person name="Barbazuk W.B."/>
            <person name="Barker E."/>
            <person name="Bennetzen J."/>
            <person name="Bezanilla M."/>
            <person name="Blankenship R."/>
            <person name="Cho S.H."/>
            <person name="Dutcher S."/>
            <person name="Estelle M."/>
            <person name="Fawcett J.A."/>
            <person name="Gundlach H."/>
            <person name="Hanada K."/>
            <person name="Heyl A."/>
            <person name="Hicks K.A."/>
            <person name="Hugh J."/>
            <person name="Lohr M."/>
            <person name="Mayer K."/>
            <person name="Melkozernov A."/>
            <person name="Murata T."/>
            <person name="Nelson D."/>
            <person name="Pils B."/>
            <person name="Prigge M."/>
            <person name="Reiss B."/>
            <person name="Renner T."/>
            <person name="Rombauts S."/>
            <person name="Rushton P."/>
            <person name="Sanderfoot A."/>
            <person name="Schween G."/>
            <person name="Shiu S.-H."/>
            <person name="Stueber K."/>
            <person name="Theodoulou F.L."/>
            <person name="Tu H."/>
            <person name="Van de Peer Y."/>
            <person name="Verrier P.J."/>
            <person name="Waters E."/>
            <person name="Wood A."/>
            <person name="Yang L."/>
            <person name="Cove D."/>
            <person name="Cuming A."/>
            <person name="Hasebe M."/>
            <person name="Lucas S."/>
            <person name="Mishler D.B."/>
            <person name="Reski R."/>
            <person name="Grigoriev I."/>
            <person name="Quatrano R.S."/>
            <person name="Boore J.L."/>
        </authorList>
    </citation>
    <scope>NUCLEOTIDE SEQUENCE [LARGE SCALE GENOMIC DNA]</scope>
    <source>
        <strain evidence="2 3">cv. Gransden 2004</strain>
    </source>
</reference>
<name>A0A2K1JI42_PHYPA</name>
<dbReference type="Gramene" id="Pp3c14_17080V3.1">
    <property type="protein sequence ID" value="Pp3c14_17080V3.1"/>
    <property type="gene ID" value="Pp3c14_17080"/>
</dbReference>
<dbReference type="Proteomes" id="UP000006727">
    <property type="component" value="Chromosome 14"/>
</dbReference>
<dbReference type="SUPFAM" id="SSF48452">
    <property type="entry name" value="TPR-like"/>
    <property type="match status" value="1"/>
</dbReference>
<reference evidence="2" key="3">
    <citation type="submission" date="2020-12" db="UniProtKB">
        <authorList>
            <consortium name="EnsemblPlants"/>
        </authorList>
    </citation>
    <scope>IDENTIFICATION</scope>
</reference>
<dbReference type="AlphaFoldDB" id="A0A2K1JI42"/>
<gene>
    <name evidence="1" type="ORF">PHYPA_018626</name>
</gene>
<proteinExistence type="predicted"/>
<protein>
    <submittedName>
        <fullName evidence="1 2">Uncharacterized protein</fullName>
    </submittedName>
</protein>
<dbReference type="InterPro" id="IPR011990">
    <property type="entry name" value="TPR-like_helical_dom_sf"/>
</dbReference>
<accession>A0A2K1JI42</accession>
<dbReference type="PaxDb" id="3218-PP1S48_134V6.1"/>
<dbReference type="Gene3D" id="1.25.40.10">
    <property type="entry name" value="Tetratricopeptide repeat domain"/>
    <property type="match status" value="1"/>
</dbReference>
<evidence type="ECO:0000313" key="2">
    <source>
        <dbReference type="EnsemblPlants" id="Pp3c14_17080V3.1"/>
    </source>
</evidence>
<sequence length="67" mass="7680">MEKGAAEKYFEFAVRANSLDCKLLCEYASFSWKTRKDADKAEELYKQALEAAPDDPHIVARFTAKMM</sequence>
<organism evidence="1">
    <name type="scientific">Physcomitrium patens</name>
    <name type="common">Spreading-leaved earth moss</name>
    <name type="synonym">Physcomitrella patens</name>
    <dbReference type="NCBI Taxonomy" id="3218"/>
    <lineage>
        <taxon>Eukaryota</taxon>
        <taxon>Viridiplantae</taxon>
        <taxon>Streptophyta</taxon>
        <taxon>Embryophyta</taxon>
        <taxon>Bryophyta</taxon>
        <taxon>Bryophytina</taxon>
        <taxon>Bryopsida</taxon>
        <taxon>Funariidae</taxon>
        <taxon>Funariales</taxon>
        <taxon>Funariaceae</taxon>
        <taxon>Physcomitrium</taxon>
    </lineage>
</organism>
<dbReference type="EMBL" id="ABEU02000014">
    <property type="protein sequence ID" value="PNR41223.1"/>
    <property type="molecule type" value="Genomic_DNA"/>
</dbReference>
<dbReference type="EnsemblPlants" id="Pp3c14_17080V3.1">
    <property type="protein sequence ID" value="Pp3c14_17080V3.1"/>
    <property type="gene ID" value="Pp3c14_17080"/>
</dbReference>
<reference evidence="1 3" key="2">
    <citation type="journal article" date="2018" name="Plant J.">
        <title>The Physcomitrella patens chromosome-scale assembly reveals moss genome structure and evolution.</title>
        <authorList>
            <person name="Lang D."/>
            <person name="Ullrich K.K."/>
            <person name="Murat F."/>
            <person name="Fuchs J."/>
            <person name="Jenkins J."/>
            <person name="Haas F.B."/>
            <person name="Piednoel M."/>
            <person name="Gundlach H."/>
            <person name="Van Bel M."/>
            <person name="Meyberg R."/>
            <person name="Vives C."/>
            <person name="Morata J."/>
            <person name="Symeonidi A."/>
            <person name="Hiss M."/>
            <person name="Muchero W."/>
            <person name="Kamisugi Y."/>
            <person name="Saleh O."/>
            <person name="Blanc G."/>
            <person name="Decker E.L."/>
            <person name="van Gessel N."/>
            <person name="Grimwood J."/>
            <person name="Hayes R.D."/>
            <person name="Graham S.W."/>
            <person name="Gunter L.E."/>
            <person name="McDaniel S.F."/>
            <person name="Hoernstein S.N.W."/>
            <person name="Larsson A."/>
            <person name="Li F.W."/>
            <person name="Perroud P.F."/>
            <person name="Phillips J."/>
            <person name="Ranjan P."/>
            <person name="Rokshar D.S."/>
            <person name="Rothfels C.J."/>
            <person name="Schneider L."/>
            <person name="Shu S."/>
            <person name="Stevenson D.W."/>
            <person name="Thummler F."/>
            <person name="Tillich M."/>
            <person name="Villarreal Aguilar J.C."/>
            <person name="Widiez T."/>
            <person name="Wong G.K."/>
            <person name="Wymore A."/>
            <person name="Zhang Y."/>
            <person name="Zimmer A.D."/>
            <person name="Quatrano R.S."/>
            <person name="Mayer K.F.X."/>
            <person name="Goodstein D."/>
            <person name="Casacuberta J.M."/>
            <person name="Vandepoele K."/>
            <person name="Reski R."/>
            <person name="Cuming A.C."/>
            <person name="Tuskan G.A."/>
            <person name="Maumus F."/>
            <person name="Salse J."/>
            <person name="Schmutz J."/>
            <person name="Rensing S.A."/>
        </authorList>
    </citation>
    <scope>NUCLEOTIDE SEQUENCE [LARGE SCALE GENOMIC DNA]</scope>
    <source>
        <strain evidence="2 3">cv. Gransden 2004</strain>
    </source>
</reference>
<dbReference type="InParanoid" id="A0A2K1JI42"/>
<evidence type="ECO:0000313" key="1">
    <source>
        <dbReference type="EMBL" id="PNR41223.1"/>
    </source>
</evidence>